<name>A0A345NPC8_9MICO</name>
<feature type="transmembrane region" description="Helical" evidence="6">
    <location>
        <begin position="188"/>
        <end position="206"/>
    </location>
</feature>
<feature type="transmembrane region" description="Helical" evidence="6">
    <location>
        <begin position="104"/>
        <end position="122"/>
    </location>
</feature>
<keyword evidence="2" id="KW-1003">Cell membrane</keyword>
<evidence type="ECO:0000313" key="7">
    <source>
        <dbReference type="EMBL" id="AXH96886.1"/>
    </source>
</evidence>
<gene>
    <name evidence="7" type="ORF">DV701_12855</name>
</gene>
<evidence type="ECO:0000256" key="4">
    <source>
        <dbReference type="ARBA" id="ARBA00022989"/>
    </source>
</evidence>
<protein>
    <recommendedName>
        <fullName evidence="9">Membrane protein involved in the export of O-antigen and teichoic acid</fullName>
    </recommendedName>
</protein>
<feature type="transmembrane region" description="Helical" evidence="6">
    <location>
        <begin position="341"/>
        <end position="368"/>
    </location>
</feature>
<comment type="subcellular location">
    <subcellularLocation>
        <location evidence="1">Cell membrane</location>
        <topology evidence="1">Multi-pass membrane protein</topology>
    </subcellularLocation>
</comment>
<accession>A0A345NPC8</accession>
<keyword evidence="3 6" id="KW-0812">Transmembrane</keyword>
<feature type="transmembrane region" description="Helical" evidence="6">
    <location>
        <begin position="128"/>
        <end position="150"/>
    </location>
</feature>
<evidence type="ECO:0000256" key="5">
    <source>
        <dbReference type="ARBA" id="ARBA00023136"/>
    </source>
</evidence>
<feature type="transmembrane region" description="Helical" evidence="6">
    <location>
        <begin position="461"/>
        <end position="482"/>
    </location>
</feature>
<dbReference type="InterPro" id="IPR050833">
    <property type="entry name" value="Poly_Biosynth_Transport"/>
</dbReference>
<dbReference type="AlphaFoldDB" id="A0A345NPC8"/>
<evidence type="ECO:0008006" key="9">
    <source>
        <dbReference type="Google" id="ProtNLM"/>
    </source>
</evidence>
<feature type="transmembrane region" description="Helical" evidence="6">
    <location>
        <begin position="162"/>
        <end position="182"/>
    </location>
</feature>
<dbReference type="OrthoDB" id="4855121at2"/>
<dbReference type="EMBL" id="CP031229">
    <property type="protein sequence ID" value="AXH96886.1"/>
    <property type="molecule type" value="Genomic_DNA"/>
</dbReference>
<evidence type="ECO:0000256" key="1">
    <source>
        <dbReference type="ARBA" id="ARBA00004651"/>
    </source>
</evidence>
<evidence type="ECO:0000256" key="3">
    <source>
        <dbReference type="ARBA" id="ARBA00022692"/>
    </source>
</evidence>
<proteinExistence type="predicted"/>
<feature type="transmembrane region" description="Helical" evidence="6">
    <location>
        <begin position="403"/>
        <end position="420"/>
    </location>
</feature>
<keyword evidence="4 6" id="KW-1133">Transmembrane helix</keyword>
<evidence type="ECO:0000256" key="2">
    <source>
        <dbReference type="ARBA" id="ARBA00022475"/>
    </source>
</evidence>
<feature type="transmembrane region" description="Helical" evidence="6">
    <location>
        <begin position="57"/>
        <end position="83"/>
    </location>
</feature>
<dbReference type="PANTHER" id="PTHR30250:SF11">
    <property type="entry name" value="O-ANTIGEN TRANSPORTER-RELATED"/>
    <property type="match status" value="1"/>
</dbReference>
<feature type="transmembrane region" description="Helical" evidence="6">
    <location>
        <begin position="380"/>
        <end position="397"/>
    </location>
</feature>
<sequence>MLVTSDKHPDLDRAGLQSRAIRGAAWTAIHTFVSLPVAFLVNLLLARVLGVVDYGRLTYLTMLITVTGTIAALGVGTSVLQFGAKAHTAGRTDEVRKLLRAGSGWRLLVSAPIVTLVVLAFVRLEPSFLVLVLVFGVWLPAVLGGLGIALNIEQKTAEGAQAALIGSFFTQASVVAIVLTIGTADAVWAGRTIASALVVTLLFFFISQPYRSAVLTPGNPFRLSKQFWRFAIPTGLASVVGTLVTSRSEVLLLQWLSSPVSVGLFGLAFGLAAHIFAPAQSFIGPLIPAVSGLAEVDPQALRPAFLRVLRCSAIVAGLFVAGLLPAFSSLVPLLYGREFSAAASMVLVLGIFTALGLIAGPITAFIYARLRGRLILEIEIWSLSVKVAIALASIAWLGAWGAVLASACAITVRTAMLWIHEARHLRISRRDSLFSGAPLFLASLIAASLWIGSMWVADTPVLRGMGTGMVGIAGLVLLVRFLRLGLKTGDRDAILQAVPLRFRPIFRPLMSILVSTEHRQL</sequence>
<keyword evidence="8" id="KW-1185">Reference proteome</keyword>
<evidence type="ECO:0000256" key="6">
    <source>
        <dbReference type="SAM" id="Phobius"/>
    </source>
</evidence>
<dbReference type="InterPro" id="IPR002797">
    <property type="entry name" value="Polysacc_synth"/>
</dbReference>
<evidence type="ECO:0000313" key="8">
    <source>
        <dbReference type="Proteomes" id="UP000253790"/>
    </source>
</evidence>
<keyword evidence="5 6" id="KW-0472">Membrane</keyword>
<feature type="transmembrane region" description="Helical" evidence="6">
    <location>
        <begin position="311"/>
        <end position="335"/>
    </location>
</feature>
<dbReference type="Proteomes" id="UP000253790">
    <property type="component" value="Chromosome"/>
</dbReference>
<dbReference type="Pfam" id="PF01943">
    <property type="entry name" value="Polysacc_synt"/>
    <property type="match status" value="1"/>
</dbReference>
<feature type="transmembrane region" description="Helical" evidence="6">
    <location>
        <begin position="227"/>
        <end position="246"/>
    </location>
</feature>
<dbReference type="KEGG" id="orn:DV701_12855"/>
<dbReference type="PANTHER" id="PTHR30250">
    <property type="entry name" value="PST FAMILY PREDICTED COLANIC ACID TRANSPORTER"/>
    <property type="match status" value="1"/>
</dbReference>
<organism evidence="7 8">
    <name type="scientific">Ornithinimicrobium avium</name>
    <dbReference type="NCBI Taxonomy" id="2283195"/>
    <lineage>
        <taxon>Bacteria</taxon>
        <taxon>Bacillati</taxon>
        <taxon>Actinomycetota</taxon>
        <taxon>Actinomycetes</taxon>
        <taxon>Micrococcales</taxon>
        <taxon>Ornithinimicrobiaceae</taxon>
        <taxon>Ornithinimicrobium</taxon>
    </lineage>
</organism>
<feature type="transmembrane region" description="Helical" evidence="6">
    <location>
        <begin position="23"/>
        <end position="45"/>
    </location>
</feature>
<reference evidence="7 8" key="1">
    <citation type="submission" date="2018-07" db="EMBL/GenBank/DDBJ databases">
        <title>Complete genome sequencing of Ornithinimicrobium sp. AMA3305.</title>
        <authorList>
            <person name="Bae J.-W."/>
        </authorList>
    </citation>
    <scope>NUCLEOTIDE SEQUENCE [LARGE SCALE GENOMIC DNA]</scope>
    <source>
        <strain evidence="7 8">AMA3305</strain>
    </source>
</reference>
<feature type="transmembrane region" description="Helical" evidence="6">
    <location>
        <begin position="432"/>
        <end position="455"/>
    </location>
</feature>
<feature type="transmembrane region" description="Helical" evidence="6">
    <location>
        <begin position="252"/>
        <end position="277"/>
    </location>
</feature>
<dbReference type="GO" id="GO:0005886">
    <property type="term" value="C:plasma membrane"/>
    <property type="evidence" value="ECO:0007669"/>
    <property type="project" value="UniProtKB-SubCell"/>
</dbReference>